<accession>A0ABV0MPI5</accession>
<sequence length="76" mass="8836">MLLGRHEEDALFRYYERRLLDFCNAFKPAMPKSVVVGPMSCFLQCSPNPNKELNYMFLTSAGYSHHVLQEILPEQL</sequence>
<evidence type="ECO:0000313" key="1">
    <source>
        <dbReference type="EMBL" id="MEQ2161019.1"/>
    </source>
</evidence>
<evidence type="ECO:0000313" key="2">
    <source>
        <dbReference type="Proteomes" id="UP001476798"/>
    </source>
</evidence>
<proteinExistence type="predicted"/>
<protein>
    <submittedName>
        <fullName evidence="1">Uncharacterized protein</fullName>
    </submittedName>
</protein>
<dbReference type="EMBL" id="JAHRIO010010240">
    <property type="protein sequence ID" value="MEQ2161019.1"/>
    <property type="molecule type" value="Genomic_DNA"/>
</dbReference>
<reference evidence="1 2" key="1">
    <citation type="submission" date="2021-06" db="EMBL/GenBank/DDBJ databases">
        <authorList>
            <person name="Palmer J.M."/>
        </authorList>
    </citation>
    <scope>NUCLEOTIDE SEQUENCE [LARGE SCALE GENOMIC DNA]</scope>
    <source>
        <strain evidence="1 2">GA_2019</strain>
        <tissue evidence="1">Muscle</tissue>
    </source>
</reference>
<name>A0ABV0MPI5_9TELE</name>
<organism evidence="1 2">
    <name type="scientific">Goodea atripinnis</name>
    <dbReference type="NCBI Taxonomy" id="208336"/>
    <lineage>
        <taxon>Eukaryota</taxon>
        <taxon>Metazoa</taxon>
        <taxon>Chordata</taxon>
        <taxon>Craniata</taxon>
        <taxon>Vertebrata</taxon>
        <taxon>Euteleostomi</taxon>
        <taxon>Actinopterygii</taxon>
        <taxon>Neopterygii</taxon>
        <taxon>Teleostei</taxon>
        <taxon>Neoteleostei</taxon>
        <taxon>Acanthomorphata</taxon>
        <taxon>Ovalentaria</taxon>
        <taxon>Atherinomorphae</taxon>
        <taxon>Cyprinodontiformes</taxon>
        <taxon>Goodeidae</taxon>
        <taxon>Goodea</taxon>
    </lineage>
</organism>
<gene>
    <name evidence="1" type="ORF">GOODEAATRI_005372</name>
</gene>
<dbReference type="Proteomes" id="UP001476798">
    <property type="component" value="Unassembled WGS sequence"/>
</dbReference>
<keyword evidence="2" id="KW-1185">Reference proteome</keyword>
<feature type="non-terminal residue" evidence="1">
    <location>
        <position position="76"/>
    </location>
</feature>
<comment type="caution">
    <text evidence="1">The sequence shown here is derived from an EMBL/GenBank/DDBJ whole genome shotgun (WGS) entry which is preliminary data.</text>
</comment>